<protein>
    <submittedName>
        <fullName evidence="6">Cytidine deaminase</fullName>
    </submittedName>
</protein>
<sequence>MDQWTELYNEARRVQKAWEVSPFIEAGGVAAALMTKKGTIYVGACIDTASSLGMCAERNAIANMLTNEESQIEKIVAVLSDGSVVAPCGVCRESMMQLAKDSGEIEVLLDYEERKVSKLKELLPNWWGSSRFS</sequence>
<evidence type="ECO:0000256" key="3">
    <source>
        <dbReference type="ARBA" id="ARBA00022801"/>
    </source>
</evidence>
<dbReference type="Pfam" id="PF00383">
    <property type="entry name" value="dCMP_cyt_deam_1"/>
    <property type="match status" value="1"/>
</dbReference>
<dbReference type="RefSeq" id="WP_270598278.1">
    <property type="nucleotide sequence ID" value="NZ_JAQESC010000006.1"/>
</dbReference>
<dbReference type="GO" id="GO:0055086">
    <property type="term" value="P:nucleobase-containing small molecule metabolic process"/>
    <property type="evidence" value="ECO:0007669"/>
    <property type="project" value="UniProtKB-ARBA"/>
</dbReference>
<dbReference type="Gene3D" id="3.40.140.10">
    <property type="entry name" value="Cytidine Deaminase, domain 2"/>
    <property type="match status" value="1"/>
</dbReference>
<comment type="caution">
    <text evidence="6">The sequence shown here is derived from an EMBL/GenBank/DDBJ whole genome shotgun (WGS) entry which is preliminary data.</text>
</comment>
<gene>
    <name evidence="6" type="ORF">P7H43_03185</name>
</gene>
<dbReference type="PROSITE" id="PS51747">
    <property type="entry name" value="CYT_DCMP_DEAMINASES_2"/>
    <property type="match status" value="1"/>
</dbReference>
<dbReference type="AlphaFoldDB" id="A0AAW8U0Q5"/>
<name>A0AAW8U0Q5_9ENTE</name>
<dbReference type="PANTHER" id="PTHR11644:SF2">
    <property type="entry name" value="CYTIDINE DEAMINASE"/>
    <property type="match status" value="1"/>
</dbReference>
<dbReference type="GO" id="GO:0005829">
    <property type="term" value="C:cytosol"/>
    <property type="evidence" value="ECO:0007669"/>
    <property type="project" value="TreeGrafter"/>
</dbReference>
<dbReference type="PROSITE" id="PS00903">
    <property type="entry name" value="CYT_DCMP_DEAMINASES_1"/>
    <property type="match status" value="1"/>
</dbReference>
<dbReference type="InterPro" id="IPR016193">
    <property type="entry name" value="Cytidine_deaminase-like"/>
</dbReference>
<evidence type="ECO:0000256" key="2">
    <source>
        <dbReference type="ARBA" id="ARBA00022723"/>
    </source>
</evidence>
<feature type="domain" description="CMP/dCMP-type deaminase" evidence="5">
    <location>
        <begin position="3"/>
        <end position="130"/>
    </location>
</feature>
<keyword evidence="2" id="KW-0479">Metal-binding</keyword>
<evidence type="ECO:0000313" key="7">
    <source>
        <dbReference type="Proteomes" id="UP001256711"/>
    </source>
</evidence>
<dbReference type="SUPFAM" id="SSF53927">
    <property type="entry name" value="Cytidine deaminase-like"/>
    <property type="match status" value="1"/>
</dbReference>
<proteinExistence type="inferred from homology"/>
<dbReference type="GO" id="GO:0072527">
    <property type="term" value="P:pyrimidine-containing compound metabolic process"/>
    <property type="evidence" value="ECO:0007669"/>
    <property type="project" value="UniProtKB-ARBA"/>
</dbReference>
<keyword evidence="4" id="KW-0862">Zinc</keyword>
<dbReference type="InterPro" id="IPR050202">
    <property type="entry name" value="Cyt/Deoxycyt_deaminase"/>
</dbReference>
<dbReference type="GO" id="GO:0008270">
    <property type="term" value="F:zinc ion binding"/>
    <property type="evidence" value="ECO:0007669"/>
    <property type="project" value="InterPro"/>
</dbReference>
<dbReference type="Proteomes" id="UP001256711">
    <property type="component" value="Unassembled WGS sequence"/>
</dbReference>
<dbReference type="CDD" id="cd01283">
    <property type="entry name" value="cytidine_deaminase"/>
    <property type="match status" value="1"/>
</dbReference>
<dbReference type="InterPro" id="IPR002125">
    <property type="entry name" value="CMP_dCMP_dom"/>
</dbReference>
<dbReference type="EMBL" id="JARQBJ010000001">
    <property type="protein sequence ID" value="MDT2809500.1"/>
    <property type="molecule type" value="Genomic_DNA"/>
</dbReference>
<organism evidence="6 7">
    <name type="scientific">Enterococcus asini</name>
    <dbReference type="NCBI Taxonomy" id="57732"/>
    <lineage>
        <taxon>Bacteria</taxon>
        <taxon>Bacillati</taxon>
        <taxon>Bacillota</taxon>
        <taxon>Bacilli</taxon>
        <taxon>Lactobacillales</taxon>
        <taxon>Enterococcaceae</taxon>
        <taxon>Enterococcus</taxon>
    </lineage>
</organism>
<dbReference type="PANTHER" id="PTHR11644">
    <property type="entry name" value="CYTIDINE DEAMINASE"/>
    <property type="match status" value="1"/>
</dbReference>
<dbReference type="InterPro" id="IPR016192">
    <property type="entry name" value="APOBEC/CMP_deaminase_Zn-bd"/>
</dbReference>
<evidence type="ECO:0000256" key="4">
    <source>
        <dbReference type="ARBA" id="ARBA00022833"/>
    </source>
</evidence>
<dbReference type="GO" id="GO:0004126">
    <property type="term" value="F:cytidine deaminase activity"/>
    <property type="evidence" value="ECO:0007669"/>
    <property type="project" value="UniProtKB-ARBA"/>
</dbReference>
<accession>A0AAW8U0Q5</accession>
<evidence type="ECO:0000259" key="5">
    <source>
        <dbReference type="PROSITE" id="PS51747"/>
    </source>
</evidence>
<comment type="similarity">
    <text evidence="1">Belongs to the cytidine and deoxycytidylate deaminase family.</text>
</comment>
<evidence type="ECO:0000256" key="1">
    <source>
        <dbReference type="ARBA" id="ARBA00006576"/>
    </source>
</evidence>
<dbReference type="GO" id="GO:0042802">
    <property type="term" value="F:identical protein binding"/>
    <property type="evidence" value="ECO:0007669"/>
    <property type="project" value="UniProtKB-ARBA"/>
</dbReference>
<evidence type="ECO:0000313" key="6">
    <source>
        <dbReference type="EMBL" id="MDT2809500.1"/>
    </source>
</evidence>
<reference evidence="6" key="1">
    <citation type="submission" date="2023-03" db="EMBL/GenBank/DDBJ databases">
        <authorList>
            <person name="Shen W."/>
            <person name="Cai J."/>
        </authorList>
    </citation>
    <scope>NUCLEOTIDE SEQUENCE</scope>
    <source>
        <strain evidence="6">B226-2</strain>
    </source>
</reference>
<keyword evidence="3" id="KW-0378">Hydrolase</keyword>